<accession>A0A5S5MD00</accession>
<sequence>MGGNVEELTCKITFSEKVKIYSEDYLKCCIYITRFLEPRHYFTKRMYSKLISTSHLLEDFLDFHGAKNNRGWYFYRELAATVRHISLGCYAQQHILNRLEYYGLEDVATFRKEGEKTLEFLNSVLIRVAPVILEEAATLGIPLPASAFEPQDFPGVITSEVLEHNIDDDEDAVPFQGHYIVKIASELIATAKDFDQFGFYEPYPYAEMLELVPAKVNEAEIRRFQVLVHNLQSSFDTYVIHGGYRFGNRRLKQLRSHFSVSFHLLQIVSRMLHYYERHLRVRGFKDSYKKVQEVLCDYVDPEILLDRTVNYALFYVNHYLSSGTQLAKELLNEYVEQGSITVGIPVKLGFHSRPSLMVAKIVQHYGGRVDLCVGDAVFDASSVLDIQWAGGKIQKEAIQEVCFKGDVRALKDIQVLAAVNYGEDSMGKGIPLPKELTYLR</sequence>
<evidence type="ECO:0000313" key="1">
    <source>
        <dbReference type="EMBL" id="TYT73606.1"/>
    </source>
</evidence>
<comment type="caution">
    <text evidence="1">The sequence shown here is derived from an EMBL/GenBank/DDBJ whole genome shotgun (WGS) entry which is preliminary data.</text>
</comment>
<protein>
    <submittedName>
        <fullName evidence="1">HPr family phosphocarrier protein</fullName>
    </submittedName>
</protein>
<name>A0A5S5MD00_9BACT</name>
<dbReference type="OrthoDB" id="256762at2"/>
<dbReference type="EMBL" id="VDMB01000024">
    <property type="protein sequence ID" value="TYT73606.1"/>
    <property type="molecule type" value="Genomic_DNA"/>
</dbReference>
<gene>
    <name evidence="1" type="ORF">FIM25_14100</name>
</gene>
<dbReference type="SUPFAM" id="SSF55594">
    <property type="entry name" value="HPr-like"/>
    <property type="match status" value="1"/>
</dbReference>
<keyword evidence="2" id="KW-1185">Reference proteome</keyword>
<dbReference type="AlphaFoldDB" id="A0A5S5MD00"/>
<dbReference type="Proteomes" id="UP000321899">
    <property type="component" value="Unassembled WGS sequence"/>
</dbReference>
<organism evidence="1 2">
    <name type="scientific">Desulfobotulus mexicanus</name>
    <dbReference type="NCBI Taxonomy" id="2586642"/>
    <lineage>
        <taxon>Bacteria</taxon>
        <taxon>Pseudomonadati</taxon>
        <taxon>Thermodesulfobacteriota</taxon>
        <taxon>Desulfobacteria</taxon>
        <taxon>Desulfobacterales</taxon>
        <taxon>Desulfobacteraceae</taxon>
        <taxon>Desulfobotulus</taxon>
    </lineage>
</organism>
<dbReference type="InterPro" id="IPR035895">
    <property type="entry name" value="HPr-like_sf"/>
</dbReference>
<proteinExistence type="predicted"/>
<reference evidence="1 2" key="1">
    <citation type="submission" date="2019-06" db="EMBL/GenBank/DDBJ databases">
        <title>Desulfobotulus mexicanus sp. nov., a novel sulfate-reducing bacterium isolated from the sediment of an alkaline crater lake in Mexico.</title>
        <authorList>
            <person name="Hirschler-Rea A."/>
        </authorList>
    </citation>
    <scope>NUCLEOTIDE SEQUENCE [LARGE SCALE GENOMIC DNA]</scope>
    <source>
        <strain evidence="1 2">PAR22N</strain>
    </source>
</reference>
<evidence type="ECO:0000313" key="2">
    <source>
        <dbReference type="Proteomes" id="UP000321899"/>
    </source>
</evidence>